<sequence>MKLDELAAKQVINDKVIDHFDEDFYGDFYDFFVNFMKFKELTGQMKKDPDEVEFVFYLKNDDDHYGYKLVFDHDLRFLSEESDISAAVLGAESVEDFEKSRDAAIKEFAQKFSAENQHDLIQNFNVEIGKLFDQYDLGKDNTCYVLR</sequence>
<dbReference type="AlphaFoldDB" id="A0A0R1NTR6"/>
<dbReference type="eggNOG" id="ENOG5030H73">
    <property type="taxonomic scope" value="Bacteria"/>
</dbReference>
<dbReference type="OrthoDB" id="2319495at2"/>
<protein>
    <submittedName>
        <fullName evidence="1">Uncharacterized protein</fullName>
    </submittedName>
</protein>
<dbReference type="PATRIC" id="fig|1423748.3.peg.1621"/>
<reference evidence="1 2" key="1">
    <citation type="journal article" date="2015" name="Genome Announc.">
        <title>Expanding the biotechnology potential of lactobacilli through comparative genomics of 213 strains and associated genera.</title>
        <authorList>
            <person name="Sun Z."/>
            <person name="Harris H.M."/>
            <person name="McCann A."/>
            <person name="Guo C."/>
            <person name="Argimon S."/>
            <person name="Zhang W."/>
            <person name="Yang X."/>
            <person name="Jeffery I.B."/>
            <person name="Cooney J.C."/>
            <person name="Kagawa T.F."/>
            <person name="Liu W."/>
            <person name="Song Y."/>
            <person name="Salvetti E."/>
            <person name="Wrobel A."/>
            <person name="Rasinkangas P."/>
            <person name="Parkhill J."/>
            <person name="Rea M.C."/>
            <person name="O'Sullivan O."/>
            <person name="Ritari J."/>
            <person name="Douillard F.P."/>
            <person name="Paul Ross R."/>
            <person name="Yang R."/>
            <person name="Briner A.E."/>
            <person name="Felis G.E."/>
            <person name="de Vos W.M."/>
            <person name="Barrangou R."/>
            <person name="Klaenhammer T.R."/>
            <person name="Caufield P.W."/>
            <person name="Cui Y."/>
            <person name="Zhang H."/>
            <person name="O'Toole P.W."/>
        </authorList>
    </citation>
    <scope>NUCLEOTIDE SEQUENCE [LARGE SCALE GENOMIC DNA]</scope>
    <source>
        <strain evidence="1 2">DSM 10532</strain>
    </source>
</reference>
<dbReference type="RefSeq" id="WP_025005437.1">
    <property type="nucleotide sequence ID" value="NZ_AZEL01000050.1"/>
</dbReference>
<accession>A0A0R1NTR6</accession>
<comment type="caution">
    <text evidence="1">The sequence shown here is derived from an EMBL/GenBank/DDBJ whole genome shotgun (WGS) entry which is preliminary data.</text>
</comment>
<organism evidence="1 2">
    <name type="scientific">Lactobacillus gallinarum DSM 10532 = JCM 2011</name>
    <dbReference type="NCBI Taxonomy" id="1423748"/>
    <lineage>
        <taxon>Bacteria</taxon>
        <taxon>Bacillati</taxon>
        <taxon>Bacillota</taxon>
        <taxon>Bacilli</taxon>
        <taxon>Lactobacillales</taxon>
        <taxon>Lactobacillaceae</taxon>
        <taxon>Lactobacillus</taxon>
    </lineage>
</organism>
<gene>
    <name evidence="1" type="ORF">FC37_GL001557</name>
</gene>
<evidence type="ECO:0000313" key="2">
    <source>
        <dbReference type="Proteomes" id="UP000051311"/>
    </source>
</evidence>
<proteinExistence type="predicted"/>
<name>A0A0R1NTR6_9LACO</name>
<dbReference type="Proteomes" id="UP000051311">
    <property type="component" value="Unassembled WGS sequence"/>
</dbReference>
<dbReference type="GeneID" id="78202987"/>
<dbReference type="STRING" id="1423748.FC37_GL001557"/>
<dbReference type="EMBL" id="AZEL01000050">
    <property type="protein sequence ID" value="KRL21077.1"/>
    <property type="molecule type" value="Genomic_DNA"/>
</dbReference>
<evidence type="ECO:0000313" key="1">
    <source>
        <dbReference type="EMBL" id="KRL21077.1"/>
    </source>
</evidence>